<evidence type="ECO:0000256" key="4">
    <source>
        <dbReference type="ARBA" id="ARBA00022801"/>
    </source>
</evidence>
<evidence type="ECO:0000259" key="10">
    <source>
        <dbReference type="Pfam" id="PF00117"/>
    </source>
</evidence>
<dbReference type="InterPro" id="IPR017926">
    <property type="entry name" value="GATASE"/>
</dbReference>
<comment type="pathway">
    <text evidence="1">Amino-acid biosynthesis; L-histidine biosynthesis; L-histidine from 5-phospho-alpha-D-ribose 1-diphosphate: step 5/9.</text>
</comment>
<evidence type="ECO:0000256" key="5">
    <source>
        <dbReference type="ARBA" id="ARBA00022962"/>
    </source>
</evidence>
<dbReference type="InterPro" id="IPR029062">
    <property type="entry name" value="Class_I_gatase-like"/>
</dbReference>
<dbReference type="PANTHER" id="PTHR42701">
    <property type="entry name" value="IMIDAZOLE GLYCEROL PHOSPHATE SYNTHASE SUBUNIT HISH"/>
    <property type="match status" value="1"/>
</dbReference>
<evidence type="ECO:0000256" key="9">
    <source>
        <dbReference type="ARBA" id="ARBA00049534"/>
    </source>
</evidence>
<keyword evidence="7" id="KW-0456">Lyase</keyword>
<protein>
    <submittedName>
        <fullName evidence="11">Imidazole glycerol phosphate synthase subunit HisH</fullName>
        <ecNumber evidence="11">2.4.2.-</ecNumber>
    </submittedName>
</protein>
<dbReference type="CDD" id="cd01748">
    <property type="entry name" value="GATase1_IGP_Synthase"/>
    <property type="match status" value="1"/>
</dbReference>
<keyword evidence="5" id="KW-0315">Glutamine amidotransferase</keyword>
<comment type="caution">
    <text evidence="11">The sequence shown here is derived from an EMBL/GenBank/DDBJ whole genome shotgun (WGS) entry which is preliminary data.</text>
</comment>
<evidence type="ECO:0000313" key="11">
    <source>
        <dbReference type="EMBL" id="MPM43371.1"/>
    </source>
</evidence>
<evidence type="ECO:0000256" key="8">
    <source>
        <dbReference type="ARBA" id="ARBA00047838"/>
    </source>
</evidence>
<name>A0A644ZU02_9ZZZZ</name>
<proteinExistence type="inferred from homology"/>
<evidence type="ECO:0000256" key="7">
    <source>
        <dbReference type="ARBA" id="ARBA00023239"/>
    </source>
</evidence>
<comment type="subunit">
    <text evidence="2">Heterodimer of HisH and HisF.</text>
</comment>
<dbReference type="EC" id="2.4.2.-" evidence="11"/>
<dbReference type="SUPFAM" id="SSF52317">
    <property type="entry name" value="Class I glutamine amidotransferase-like"/>
    <property type="match status" value="1"/>
</dbReference>
<dbReference type="AlphaFoldDB" id="A0A644ZU02"/>
<keyword evidence="11" id="KW-0328">Glycosyltransferase</keyword>
<comment type="catalytic activity">
    <reaction evidence="8">
        <text>5-[(5-phospho-1-deoxy-D-ribulos-1-ylimino)methylamino]-1-(5-phospho-beta-D-ribosyl)imidazole-4-carboxamide + L-glutamine = D-erythro-1-(imidazol-4-yl)glycerol 3-phosphate + 5-amino-1-(5-phospho-beta-D-ribosyl)imidazole-4-carboxamide + L-glutamate + H(+)</text>
        <dbReference type="Rhea" id="RHEA:24793"/>
        <dbReference type="ChEBI" id="CHEBI:15378"/>
        <dbReference type="ChEBI" id="CHEBI:29985"/>
        <dbReference type="ChEBI" id="CHEBI:58278"/>
        <dbReference type="ChEBI" id="CHEBI:58359"/>
        <dbReference type="ChEBI" id="CHEBI:58475"/>
        <dbReference type="ChEBI" id="CHEBI:58525"/>
        <dbReference type="EC" id="4.3.2.10"/>
    </reaction>
</comment>
<evidence type="ECO:0000256" key="6">
    <source>
        <dbReference type="ARBA" id="ARBA00023102"/>
    </source>
</evidence>
<dbReference type="HAMAP" id="MF_00278">
    <property type="entry name" value="HisH"/>
    <property type="match status" value="1"/>
</dbReference>
<dbReference type="GO" id="GO:0000107">
    <property type="term" value="F:imidazoleglycerol-phosphate synthase activity"/>
    <property type="evidence" value="ECO:0007669"/>
    <property type="project" value="RHEA"/>
</dbReference>
<sequence length="195" mass="21634">MIAIIDYNTGNLHSISKSIAKTGAEFIVTNNFDQIRSASKVIMPGVGDALFTMQTICNLGLDDLIKKLTVPVLGICVGMQIMCEESEEGPCKCLGIFPNKVKRLSQSISARVPHIGWNTLQNNNSFLFKGIKDEDYVYFVHSYAPEINQFTISTTTHGDRFSAALSRDNFIGTQFHPEKSGVVGETIIENFIKYM</sequence>
<dbReference type="EMBL" id="VSSQ01010078">
    <property type="protein sequence ID" value="MPM43371.1"/>
    <property type="molecule type" value="Genomic_DNA"/>
</dbReference>
<dbReference type="PANTHER" id="PTHR42701:SF1">
    <property type="entry name" value="IMIDAZOLE GLYCEROL PHOSPHATE SYNTHASE SUBUNIT HISH"/>
    <property type="match status" value="1"/>
</dbReference>
<dbReference type="Pfam" id="PF00117">
    <property type="entry name" value="GATase"/>
    <property type="match status" value="1"/>
</dbReference>
<keyword evidence="3" id="KW-0028">Amino-acid biosynthesis</keyword>
<dbReference type="GO" id="GO:0000105">
    <property type="term" value="P:L-histidine biosynthetic process"/>
    <property type="evidence" value="ECO:0007669"/>
    <property type="project" value="UniProtKB-UniPathway"/>
</dbReference>
<dbReference type="NCBIfam" id="TIGR01855">
    <property type="entry name" value="IMP_synth_hisH"/>
    <property type="match status" value="1"/>
</dbReference>
<comment type="catalytic activity">
    <reaction evidence="9">
        <text>L-glutamine + H2O = L-glutamate + NH4(+)</text>
        <dbReference type="Rhea" id="RHEA:15889"/>
        <dbReference type="ChEBI" id="CHEBI:15377"/>
        <dbReference type="ChEBI" id="CHEBI:28938"/>
        <dbReference type="ChEBI" id="CHEBI:29985"/>
        <dbReference type="ChEBI" id="CHEBI:58359"/>
        <dbReference type="EC" id="3.5.1.2"/>
    </reaction>
</comment>
<dbReference type="UniPathway" id="UPA00031">
    <property type="reaction ID" value="UER00010"/>
</dbReference>
<reference evidence="11" key="1">
    <citation type="submission" date="2019-08" db="EMBL/GenBank/DDBJ databases">
        <authorList>
            <person name="Kucharzyk K."/>
            <person name="Murdoch R.W."/>
            <person name="Higgins S."/>
            <person name="Loffler F."/>
        </authorList>
    </citation>
    <scope>NUCLEOTIDE SEQUENCE</scope>
</reference>
<dbReference type="PIRSF" id="PIRSF000495">
    <property type="entry name" value="Amidotransf_hisH"/>
    <property type="match status" value="1"/>
</dbReference>
<keyword evidence="4" id="KW-0378">Hydrolase</keyword>
<keyword evidence="11" id="KW-0808">Transferase</keyword>
<dbReference type="GO" id="GO:0016829">
    <property type="term" value="F:lyase activity"/>
    <property type="evidence" value="ECO:0007669"/>
    <property type="project" value="UniProtKB-KW"/>
</dbReference>
<dbReference type="GO" id="GO:0004359">
    <property type="term" value="F:glutaminase activity"/>
    <property type="evidence" value="ECO:0007669"/>
    <property type="project" value="UniProtKB-EC"/>
</dbReference>
<evidence type="ECO:0000256" key="3">
    <source>
        <dbReference type="ARBA" id="ARBA00022605"/>
    </source>
</evidence>
<evidence type="ECO:0000256" key="2">
    <source>
        <dbReference type="ARBA" id="ARBA00011152"/>
    </source>
</evidence>
<keyword evidence="6" id="KW-0368">Histidine biosynthesis</keyword>
<organism evidence="11">
    <name type="scientific">bioreactor metagenome</name>
    <dbReference type="NCBI Taxonomy" id="1076179"/>
    <lineage>
        <taxon>unclassified sequences</taxon>
        <taxon>metagenomes</taxon>
        <taxon>ecological metagenomes</taxon>
    </lineage>
</organism>
<evidence type="ECO:0000256" key="1">
    <source>
        <dbReference type="ARBA" id="ARBA00005091"/>
    </source>
</evidence>
<gene>
    <name evidence="11" type="primary">hisH_27</name>
    <name evidence="11" type="ORF">SDC9_90044</name>
</gene>
<dbReference type="PROSITE" id="PS51273">
    <property type="entry name" value="GATASE_TYPE_1"/>
    <property type="match status" value="1"/>
</dbReference>
<dbReference type="InterPro" id="IPR010139">
    <property type="entry name" value="Imidazole-glycPsynth_HisH"/>
</dbReference>
<dbReference type="Gene3D" id="3.40.50.880">
    <property type="match status" value="1"/>
</dbReference>
<feature type="domain" description="Glutamine amidotransferase" evidence="10">
    <location>
        <begin position="4"/>
        <end position="192"/>
    </location>
</feature>
<accession>A0A644ZU02</accession>